<keyword evidence="3" id="KW-1185">Reference proteome</keyword>
<reference evidence="2 3" key="1">
    <citation type="journal article" date="2020" name="IScience">
        <title>Genome Sequencing of the Endangered Kingdonia uniflora (Circaeasteraceae, Ranunculales) Reveals Potential Mechanisms of Evolutionary Specialization.</title>
        <authorList>
            <person name="Sun Y."/>
            <person name="Deng T."/>
            <person name="Zhang A."/>
            <person name="Moore M.J."/>
            <person name="Landis J.B."/>
            <person name="Lin N."/>
            <person name="Zhang H."/>
            <person name="Zhang X."/>
            <person name="Huang J."/>
            <person name="Zhang X."/>
            <person name="Sun H."/>
            <person name="Wang H."/>
        </authorList>
    </citation>
    <scope>NUCLEOTIDE SEQUENCE [LARGE SCALE GENOMIC DNA]</scope>
    <source>
        <strain evidence="2">TB1705</strain>
        <tissue evidence="2">Leaf</tissue>
    </source>
</reference>
<protein>
    <recommendedName>
        <fullName evidence="1">Mei2-like C-terminal RNA recognition motif domain-containing protein</fullName>
    </recommendedName>
</protein>
<sequence>MGSRLKRLGSNSDGDQFCCDEFVIVKTSIGIERLEKIPIKPGEFGMAESVVRKITERAQCMKCFIELSRQFWVDSVVSAVDIESWYALDLGLLEEITWTKNENDDETEVHGRTSAMIKNIPTKLSRTKLIELLDIHCGNENKRIDEQYLRLESCQEEMYKFDFVYLPINFRIVLNLGYACVNFTRSVGVVRFFRCFQNFGWKSFDSRKVCEMNLARVQGKHGIVRHSENSYFRCDTDEFLAVMLSLAALDCSLSAGATKNQKMKAKARPFSFSLKYNTGLFFSSPPYFPLPLTPPSPSPSPVVHAPFVHHFVPLHYLIMKPFLYFLQPPPPPQPDMQSCTTTSITTTTTTNNVVTCKGSKPF</sequence>
<dbReference type="Proteomes" id="UP000541444">
    <property type="component" value="Unassembled WGS sequence"/>
</dbReference>
<dbReference type="EMBL" id="JACGCM010000854">
    <property type="protein sequence ID" value="KAF6165358.1"/>
    <property type="molecule type" value="Genomic_DNA"/>
</dbReference>
<name>A0A7J7NER4_9MAGN</name>
<organism evidence="2 3">
    <name type="scientific">Kingdonia uniflora</name>
    <dbReference type="NCBI Taxonomy" id="39325"/>
    <lineage>
        <taxon>Eukaryota</taxon>
        <taxon>Viridiplantae</taxon>
        <taxon>Streptophyta</taxon>
        <taxon>Embryophyta</taxon>
        <taxon>Tracheophyta</taxon>
        <taxon>Spermatophyta</taxon>
        <taxon>Magnoliopsida</taxon>
        <taxon>Ranunculales</taxon>
        <taxon>Circaeasteraceae</taxon>
        <taxon>Kingdonia</taxon>
    </lineage>
</organism>
<evidence type="ECO:0000313" key="3">
    <source>
        <dbReference type="Proteomes" id="UP000541444"/>
    </source>
</evidence>
<feature type="domain" description="Mei2-like C-terminal RNA recognition motif" evidence="1">
    <location>
        <begin position="154"/>
        <end position="226"/>
    </location>
</feature>
<dbReference type="Pfam" id="PF04059">
    <property type="entry name" value="RRM_2"/>
    <property type="match status" value="1"/>
</dbReference>
<evidence type="ECO:0000313" key="2">
    <source>
        <dbReference type="EMBL" id="KAF6165358.1"/>
    </source>
</evidence>
<accession>A0A7J7NER4</accession>
<dbReference type="OrthoDB" id="417481at2759"/>
<dbReference type="AlphaFoldDB" id="A0A7J7NER4"/>
<proteinExistence type="predicted"/>
<dbReference type="InterPro" id="IPR007201">
    <property type="entry name" value="Mei2-like_Rrm_C"/>
</dbReference>
<gene>
    <name evidence="2" type="ORF">GIB67_018802</name>
</gene>
<comment type="caution">
    <text evidence="2">The sequence shown here is derived from an EMBL/GenBank/DDBJ whole genome shotgun (WGS) entry which is preliminary data.</text>
</comment>
<evidence type="ECO:0000259" key="1">
    <source>
        <dbReference type="Pfam" id="PF04059"/>
    </source>
</evidence>